<name>A0AC34RIU6_9BILA</name>
<protein>
    <submittedName>
        <fullName evidence="2">Uncharacterized protein</fullName>
    </submittedName>
</protein>
<dbReference type="Proteomes" id="UP000887576">
    <property type="component" value="Unplaced"/>
</dbReference>
<organism evidence="1 2">
    <name type="scientific">Panagrolaimus sp. JU765</name>
    <dbReference type="NCBI Taxonomy" id="591449"/>
    <lineage>
        <taxon>Eukaryota</taxon>
        <taxon>Metazoa</taxon>
        <taxon>Ecdysozoa</taxon>
        <taxon>Nematoda</taxon>
        <taxon>Chromadorea</taxon>
        <taxon>Rhabditida</taxon>
        <taxon>Tylenchina</taxon>
        <taxon>Panagrolaimomorpha</taxon>
        <taxon>Panagrolaimoidea</taxon>
        <taxon>Panagrolaimidae</taxon>
        <taxon>Panagrolaimus</taxon>
    </lineage>
</organism>
<proteinExistence type="predicted"/>
<reference evidence="2" key="1">
    <citation type="submission" date="2022-11" db="UniProtKB">
        <authorList>
            <consortium name="WormBaseParasite"/>
        </authorList>
    </citation>
    <scope>IDENTIFICATION</scope>
</reference>
<dbReference type="WBParaSite" id="JU765_v2.g7196.t1">
    <property type="protein sequence ID" value="JU765_v2.g7196.t1"/>
    <property type="gene ID" value="JU765_v2.g7196"/>
</dbReference>
<evidence type="ECO:0000313" key="1">
    <source>
        <dbReference type="Proteomes" id="UP000887576"/>
    </source>
</evidence>
<accession>A0AC34RIU6</accession>
<evidence type="ECO:0000313" key="2">
    <source>
        <dbReference type="WBParaSite" id="JU765_v2.g7196.t1"/>
    </source>
</evidence>
<sequence>MVLRFSVIFLAIFCWVQDISYYGPVKLVHYMRETCLVFGVCIFPSMTIDSFIAAKNPEDYELKKTRGSAFLFVLVCFVLAVVVECLRYNNILSVVFMPLMVLVNNTWALCAMYFIYKMNKKQLEVYEQSLAKKYQIRENLKMCFTLIPFLISSTIAGLFGGVSYTAAVILSESNCFSVVIMEFFNMGVAFYFCFGPLTILFMSDKMRSVLPCCKVSRSVVDLSADADAYFSQLKQQWDTKIV</sequence>